<organism evidence="4 5">
    <name type="scientific">Timema podura</name>
    <name type="common">Walking stick</name>
    <dbReference type="NCBI Taxonomy" id="61482"/>
    <lineage>
        <taxon>Eukaryota</taxon>
        <taxon>Metazoa</taxon>
        <taxon>Ecdysozoa</taxon>
        <taxon>Arthropoda</taxon>
        <taxon>Hexapoda</taxon>
        <taxon>Insecta</taxon>
        <taxon>Pterygota</taxon>
        <taxon>Neoptera</taxon>
        <taxon>Polyneoptera</taxon>
        <taxon>Phasmatodea</taxon>
        <taxon>Timematodea</taxon>
        <taxon>Timematoidea</taxon>
        <taxon>Timematidae</taxon>
        <taxon>Timema</taxon>
    </lineage>
</organism>
<evidence type="ECO:0000256" key="1">
    <source>
        <dbReference type="ARBA" id="ARBA00006056"/>
    </source>
</evidence>
<evidence type="ECO:0000256" key="3">
    <source>
        <dbReference type="SAM" id="MobiDB-lite"/>
    </source>
</evidence>
<evidence type="ECO:0000313" key="5">
    <source>
        <dbReference type="Proteomes" id="UP001153148"/>
    </source>
</evidence>
<evidence type="ECO:0000256" key="2">
    <source>
        <dbReference type="ARBA" id="ARBA00023002"/>
    </source>
</evidence>
<sequence>MYLNAALQILRQSVSHKSPPFSLISSCKLGTRSPGDDPPNKHSPKGVPSGQSSASPSDPDDKATEPQRVVPLMEARRFFVDVLTRSSVNDNYAQQMADALLFADYNGIYSHGLSRLGMYVNDLDSGAMDGTACPVLLRESPSTGWVDGQNGLGVVIGNFCMQLAIQKAKEEGVGLVSAKLGSEREL</sequence>
<comment type="similarity">
    <text evidence="1">Belongs to the LDH2/MDH2 oxidoreductase family.</text>
</comment>
<dbReference type="InterPro" id="IPR043144">
    <property type="entry name" value="Mal/L-sulf/L-lact_DH-like_ah"/>
</dbReference>
<dbReference type="PANTHER" id="PTHR11091">
    <property type="entry name" value="OXIDOREDUCTASE-RELATED"/>
    <property type="match status" value="1"/>
</dbReference>
<protein>
    <recommendedName>
        <fullName evidence="6">Malate dehydrogenase</fullName>
    </recommendedName>
</protein>
<accession>A0ABN7PPS0</accession>
<dbReference type="Gene3D" id="1.10.1530.10">
    <property type="match status" value="1"/>
</dbReference>
<dbReference type="InterPro" id="IPR003767">
    <property type="entry name" value="Malate/L-lactate_DH-like"/>
</dbReference>
<dbReference type="InterPro" id="IPR036111">
    <property type="entry name" value="Mal/L-sulfo/L-lacto_DH-like_sf"/>
</dbReference>
<dbReference type="SUPFAM" id="SSF89733">
    <property type="entry name" value="L-sulfolactate dehydrogenase-like"/>
    <property type="match status" value="1"/>
</dbReference>
<dbReference type="InterPro" id="IPR043143">
    <property type="entry name" value="Mal/L-sulf/L-lact_DH-like_NADP"/>
</dbReference>
<name>A0ABN7PPS0_TIMPD</name>
<keyword evidence="2" id="KW-0560">Oxidoreductase</keyword>
<evidence type="ECO:0000313" key="4">
    <source>
        <dbReference type="EMBL" id="CAG2068706.1"/>
    </source>
</evidence>
<dbReference type="EMBL" id="CAJPIN010099476">
    <property type="protein sequence ID" value="CAG2068706.1"/>
    <property type="molecule type" value="Genomic_DNA"/>
</dbReference>
<dbReference type="Proteomes" id="UP001153148">
    <property type="component" value="Unassembled WGS sequence"/>
</dbReference>
<reference evidence="4" key="1">
    <citation type="submission" date="2021-03" db="EMBL/GenBank/DDBJ databases">
        <authorList>
            <person name="Tran Van P."/>
        </authorList>
    </citation>
    <scope>NUCLEOTIDE SEQUENCE</scope>
</reference>
<keyword evidence="5" id="KW-1185">Reference proteome</keyword>
<comment type="caution">
    <text evidence="4">The sequence shown here is derived from an EMBL/GenBank/DDBJ whole genome shotgun (WGS) entry which is preliminary data.</text>
</comment>
<dbReference type="PANTHER" id="PTHR11091:SF0">
    <property type="entry name" value="MALATE DEHYDROGENASE"/>
    <property type="match status" value="1"/>
</dbReference>
<feature type="compositionally biased region" description="Low complexity" evidence="3">
    <location>
        <begin position="48"/>
        <end position="57"/>
    </location>
</feature>
<dbReference type="Gene3D" id="3.30.1370.60">
    <property type="entry name" value="Hypothetical oxidoreductase yiak, domain 2"/>
    <property type="match status" value="1"/>
</dbReference>
<gene>
    <name evidence="4" type="ORF">TPAB3V08_LOCUS15649</name>
</gene>
<feature type="region of interest" description="Disordered" evidence="3">
    <location>
        <begin position="16"/>
        <end position="68"/>
    </location>
</feature>
<evidence type="ECO:0008006" key="6">
    <source>
        <dbReference type="Google" id="ProtNLM"/>
    </source>
</evidence>
<proteinExistence type="inferred from homology"/>
<dbReference type="Pfam" id="PF02615">
    <property type="entry name" value="Ldh_2"/>
    <property type="match status" value="1"/>
</dbReference>